<dbReference type="RefSeq" id="WP_227644501.1">
    <property type="nucleotide sequence ID" value="NZ_BAAADT010000037.1"/>
</dbReference>
<sequence length="206" mass="23750">MANDDTPRVSFTRMKDGTREDYQLLGRLEEAYVEGLPERILAALRGLEHTLSGYRVSRLEHVLQSASRAEDDGEEEEMIVAALIHDLGDDLAPHNHSQYAASIIRPYVSARVAWVIEHHGLFQNYYYIHHFGGDPLERDRYRDHPWYQDCVDFCERWDQASFDPDYPTRPLEHFAPMVRRIFSRPPFDPGIIGEAPTSTPDRPKGG</sequence>
<dbReference type="Gene3D" id="1.10.3210.10">
    <property type="entry name" value="Hypothetical protein af1432"/>
    <property type="match status" value="1"/>
</dbReference>
<dbReference type="Proteomes" id="UP000219993">
    <property type="component" value="Chromosome"/>
</dbReference>
<dbReference type="PANTHER" id="PTHR40202:SF1">
    <property type="entry name" value="HD DOMAIN-CONTAINING PROTEIN"/>
    <property type="match status" value="1"/>
</dbReference>
<organism evidence="3 4">
    <name type="scientific">Halomonas beimenensis</name>
    <dbReference type="NCBI Taxonomy" id="475662"/>
    <lineage>
        <taxon>Bacteria</taxon>
        <taxon>Pseudomonadati</taxon>
        <taxon>Pseudomonadota</taxon>
        <taxon>Gammaproteobacteria</taxon>
        <taxon>Oceanospirillales</taxon>
        <taxon>Halomonadaceae</taxon>
        <taxon>Halomonas</taxon>
    </lineage>
</organism>
<dbReference type="PANTHER" id="PTHR40202">
    <property type="match status" value="1"/>
</dbReference>
<dbReference type="KEGG" id="hbe:BEI_3128"/>
<evidence type="ECO:0000313" key="4">
    <source>
        <dbReference type="Proteomes" id="UP000219993"/>
    </source>
</evidence>
<dbReference type="EMBL" id="CP021435">
    <property type="protein sequence ID" value="ATJ84115.1"/>
    <property type="molecule type" value="Genomic_DNA"/>
</dbReference>
<protein>
    <recommendedName>
        <fullName evidence="2">HD domain-containing protein</fullName>
    </recommendedName>
</protein>
<dbReference type="AlphaFoldDB" id="A0A291PB67"/>
<accession>A0A291PB67</accession>
<proteinExistence type="predicted"/>
<feature type="region of interest" description="Disordered" evidence="1">
    <location>
        <begin position="186"/>
        <end position="206"/>
    </location>
</feature>
<gene>
    <name evidence="3" type="ORF">BEI_3128</name>
</gene>
<keyword evidence="4" id="KW-1185">Reference proteome</keyword>
<name>A0A291PB67_9GAMM</name>
<dbReference type="Pfam" id="PF01966">
    <property type="entry name" value="HD"/>
    <property type="match status" value="1"/>
</dbReference>
<feature type="domain" description="HD" evidence="2">
    <location>
        <begin position="58"/>
        <end position="123"/>
    </location>
</feature>
<reference evidence="3 4" key="1">
    <citation type="journal article" date="2017" name="Sci. Rep.">
        <title>Revealing the Saline Adaptation Strategies of the Halophilic Bacterium Halomonas beimenensis through High-throughput Omics and Transposon Mutagenesis Approaches.</title>
        <authorList>
            <person name="Chen Y.H."/>
            <person name="Lin S.S."/>
            <person name="Shyu Y.T."/>
        </authorList>
    </citation>
    <scope>NUCLEOTIDE SEQUENCE [LARGE SCALE GENOMIC DNA]</scope>
    <source>
        <strain evidence="3 4">NTU-111</strain>
    </source>
</reference>
<evidence type="ECO:0000313" key="3">
    <source>
        <dbReference type="EMBL" id="ATJ84115.1"/>
    </source>
</evidence>
<dbReference type="SUPFAM" id="SSF109604">
    <property type="entry name" value="HD-domain/PDEase-like"/>
    <property type="match status" value="1"/>
</dbReference>
<evidence type="ECO:0000256" key="1">
    <source>
        <dbReference type="SAM" id="MobiDB-lite"/>
    </source>
</evidence>
<dbReference type="CDD" id="cd00077">
    <property type="entry name" value="HDc"/>
    <property type="match status" value="1"/>
</dbReference>
<dbReference type="InterPro" id="IPR052567">
    <property type="entry name" value="OP_Dioxygenase"/>
</dbReference>
<dbReference type="InterPro" id="IPR006674">
    <property type="entry name" value="HD_domain"/>
</dbReference>
<evidence type="ECO:0000259" key="2">
    <source>
        <dbReference type="Pfam" id="PF01966"/>
    </source>
</evidence>
<dbReference type="InterPro" id="IPR003607">
    <property type="entry name" value="HD/PDEase_dom"/>
</dbReference>